<gene>
    <name evidence="1" type="ORF">CFter6_5119</name>
</gene>
<dbReference type="Proteomes" id="UP000072421">
    <property type="component" value="Chromosome"/>
</dbReference>
<sequence>MPRIVAGVTGKSGKNAGEMQLATHGIAYVNTIKNNDMANPYGIFL</sequence>
<evidence type="ECO:0000313" key="1">
    <source>
        <dbReference type="EMBL" id="AMO97689.1"/>
    </source>
</evidence>
<accession>A0A127PIP9</accession>
<evidence type="ECO:0000313" key="2">
    <source>
        <dbReference type="Proteomes" id="UP000072421"/>
    </source>
</evidence>
<dbReference type="EMBL" id="CP013232">
    <property type="protein sequence ID" value="AMO97689.1"/>
    <property type="molecule type" value="Genomic_DNA"/>
</dbReference>
<dbReference type="AlphaFoldDB" id="A0A127PIP9"/>
<protein>
    <submittedName>
        <fullName evidence="1">Uncharacterized protein</fullName>
    </submittedName>
</protein>
<proteinExistence type="predicted"/>
<name>A0A127PIP9_9BURK</name>
<organism evidence="1">
    <name type="scientific">Collimonas fungivorans</name>
    <dbReference type="NCBI Taxonomy" id="158899"/>
    <lineage>
        <taxon>Bacteria</taxon>
        <taxon>Pseudomonadati</taxon>
        <taxon>Pseudomonadota</taxon>
        <taxon>Betaproteobacteria</taxon>
        <taxon>Burkholderiales</taxon>
        <taxon>Oxalobacteraceae</taxon>
        <taxon>Collimonas</taxon>
    </lineage>
</organism>
<reference evidence="1 2" key="1">
    <citation type="submission" date="2015-11" db="EMBL/GenBank/DDBJ databases">
        <title>Exploring the genomic traits of fungus-feeding bacterial genus Collimonas.</title>
        <authorList>
            <person name="Song C."/>
            <person name="Schmidt R."/>
            <person name="de Jager V."/>
            <person name="Krzyzanowska D."/>
            <person name="Jongedijk E."/>
            <person name="Cankar K."/>
            <person name="Beekwilder J."/>
            <person name="van Veen A."/>
            <person name="de Boer W."/>
            <person name="van Veen J.A."/>
            <person name="Garbeva P."/>
        </authorList>
    </citation>
    <scope>NUCLEOTIDE SEQUENCE [LARGE SCALE GENOMIC DNA]</scope>
    <source>
        <strain evidence="1 2">Ter6</strain>
    </source>
</reference>